<dbReference type="Proteomes" id="UP001214638">
    <property type="component" value="Unassembled WGS sequence"/>
</dbReference>
<dbReference type="Gene3D" id="3.30.2320.30">
    <property type="entry name" value="ATP synthase, E subunit, C-terminal"/>
    <property type="match status" value="1"/>
</dbReference>
<proteinExistence type="inferred from homology"/>
<dbReference type="KEGG" id="bdw:94336715"/>
<sequence>MYCSPNKSPPLNQIAPFVIFYKFHNKKWSVDENDSQHQIQQMITFILNEAKDKAEEIESGAIEDFNVEKMNIFEQRKDEIRAKLLKSVNSKRLKQNKAKNAAHMDLRNRLLSYKCDIMDSISLAALEQIEKITHNADSYSEILTLLILSGSISLCSDNIQIRCRAKDVSLVTACIPKVKEKFAALVSNDNRVRGTIDFQVDNTNHISDDSIGVVLFTANGKIECDCTLNTRLNRCFKMLTPEFKKALFPPLAAT</sequence>
<dbReference type="EMBL" id="JALLKP010000003">
    <property type="protein sequence ID" value="KAK2195822.1"/>
    <property type="molecule type" value="Genomic_DNA"/>
</dbReference>
<reference evidence="4" key="1">
    <citation type="journal article" date="2023" name="Nat. Microbiol.">
        <title>Babesia duncani multi-omics identifies virulence factors and drug targets.</title>
        <authorList>
            <person name="Singh P."/>
            <person name="Lonardi S."/>
            <person name="Liang Q."/>
            <person name="Vydyam P."/>
            <person name="Khabirova E."/>
            <person name="Fang T."/>
            <person name="Gihaz S."/>
            <person name="Thekkiniath J."/>
            <person name="Munshi M."/>
            <person name="Abel S."/>
            <person name="Ciampossin L."/>
            <person name="Batugedara G."/>
            <person name="Gupta M."/>
            <person name="Lu X.M."/>
            <person name="Lenz T."/>
            <person name="Chakravarty S."/>
            <person name="Cornillot E."/>
            <person name="Hu Y."/>
            <person name="Ma W."/>
            <person name="Gonzalez L.M."/>
            <person name="Sanchez S."/>
            <person name="Estrada K."/>
            <person name="Sanchez-Flores A."/>
            <person name="Montero E."/>
            <person name="Harb O.S."/>
            <person name="Le Roch K.G."/>
            <person name="Mamoun C.B."/>
        </authorList>
    </citation>
    <scope>NUCLEOTIDE SEQUENCE</scope>
    <source>
        <strain evidence="4">WA1</strain>
    </source>
</reference>
<accession>A0AAD9UNJ1</accession>
<dbReference type="RefSeq" id="XP_067802665.1">
    <property type="nucleotide sequence ID" value="XM_067947443.1"/>
</dbReference>
<dbReference type="GO" id="GO:0033178">
    <property type="term" value="C:proton-transporting two-sector ATPase complex, catalytic domain"/>
    <property type="evidence" value="ECO:0007669"/>
    <property type="project" value="InterPro"/>
</dbReference>
<dbReference type="GeneID" id="94336715"/>
<evidence type="ECO:0000313" key="4">
    <source>
        <dbReference type="EMBL" id="KAK2195822.1"/>
    </source>
</evidence>
<protein>
    <submittedName>
        <fullName evidence="4">Bifunctional V-type ATPase subunit E/V-type ATPase subunit E</fullName>
    </submittedName>
</protein>
<dbReference type="Gene3D" id="6.10.250.1620">
    <property type="match status" value="1"/>
</dbReference>
<dbReference type="InterPro" id="IPR002842">
    <property type="entry name" value="ATPase_V1_Esu"/>
</dbReference>
<evidence type="ECO:0000256" key="3">
    <source>
        <dbReference type="ARBA" id="ARBA00023065"/>
    </source>
</evidence>
<keyword evidence="5" id="KW-1185">Reference proteome</keyword>
<keyword evidence="3" id="KW-0406">Ion transport</keyword>
<keyword evidence="2" id="KW-0813">Transport</keyword>
<gene>
    <name evidence="4" type="ORF">BdWA1_002417</name>
</gene>
<name>A0AAD9UNJ1_9APIC</name>
<dbReference type="GO" id="GO:0046961">
    <property type="term" value="F:proton-transporting ATPase activity, rotational mechanism"/>
    <property type="evidence" value="ECO:0007669"/>
    <property type="project" value="InterPro"/>
</dbReference>
<dbReference type="PANTHER" id="PTHR45715">
    <property type="entry name" value="ATPASE H+-TRANSPORTING V1 SUBUNIT E1A-RELATED"/>
    <property type="match status" value="1"/>
</dbReference>
<dbReference type="SUPFAM" id="SSF160527">
    <property type="entry name" value="V-type ATPase subunit E-like"/>
    <property type="match status" value="1"/>
</dbReference>
<evidence type="ECO:0000313" key="5">
    <source>
        <dbReference type="Proteomes" id="UP001214638"/>
    </source>
</evidence>
<dbReference type="InterPro" id="IPR038495">
    <property type="entry name" value="ATPase_E_C"/>
</dbReference>
<comment type="similarity">
    <text evidence="1">Belongs to the V-ATPase E subunit family.</text>
</comment>
<organism evidence="4 5">
    <name type="scientific">Babesia duncani</name>
    <dbReference type="NCBI Taxonomy" id="323732"/>
    <lineage>
        <taxon>Eukaryota</taxon>
        <taxon>Sar</taxon>
        <taxon>Alveolata</taxon>
        <taxon>Apicomplexa</taxon>
        <taxon>Aconoidasida</taxon>
        <taxon>Piroplasmida</taxon>
        <taxon>Babesiidae</taxon>
        <taxon>Babesia</taxon>
    </lineage>
</organism>
<dbReference type="Pfam" id="PF01991">
    <property type="entry name" value="vATP-synt_E"/>
    <property type="match status" value="1"/>
</dbReference>
<comment type="caution">
    <text evidence="4">The sequence shown here is derived from an EMBL/GenBank/DDBJ whole genome shotgun (WGS) entry which is preliminary data.</text>
</comment>
<evidence type="ECO:0000256" key="2">
    <source>
        <dbReference type="ARBA" id="ARBA00022448"/>
    </source>
</evidence>
<evidence type="ECO:0000256" key="1">
    <source>
        <dbReference type="ARBA" id="ARBA00005901"/>
    </source>
</evidence>
<dbReference type="AlphaFoldDB" id="A0AAD9UNJ1"/>